<dbReference type="SUPFAM" id="SSF52499">
    <property type="entry name" value="Isochorismatase-like hydrolases"/>
    <property type="match status" value="1"/>
</dbReference>
<evidence type="ECO:0000313" key="1">
    <source>
        <dbReference type="EMBL" id="QDU07381.1"/>
    </source>
</evidence>
<protein>
    <submittedName>
        <fullName evidence="1">Isochorismatase family protein</fullName>
    </submittedName>
</protein>
<dbReference type="EMBL" id="CP037422">
    <property type="protein sequence ID" value="QDU07381.1"/>
    <property type="molecule type" value="Genomic_DNA"/>
</dbReference>
<name>A0A517WQ47_9PLAN</name>
<proteinExistence type="predicted"/>
<reference evidence="1 2" key="1">
    <citation type="submission" date="2019-03" db="EMBL/GenBank/DDBJ databases">
        <title>Deep-cultivation of Planctomycetes and their phenomic and genomic characterization uncovers novel biology.</title>
        <authorList>
            <person name="Wiegand S."/>
            <person name="Jogler M."/>
            <person name="Boedeker C."/>
            <person name="Pinto D."/>
            <person name="Vollmers J."/>
            <person name="Rivas-Marin E."/>
            <person name="Kohn T."/>
            <person name="Peeters S.H."/>
            <person name="Heuer A."/>
            <person name="Rast P."/>
            <person name="Oberbeckmann S."/>
            <person name="Bunk B."/>
            <person name="Jeske O."/>
            <person name="Meyerdierks A."/>
            <person name="Storesund J.E."/>
            <person name="Kallscheuer N."/>
            <person name="Luecker S."/>
            <person name="Lage O.M."/>
            <person name="Pohl T."/>
            <person name="Merkel B.J."/>
            <person name="Hornburger P."/>
            <person name="Mueller R.-W."/>
            <person name="Bruemmer F."/>
            <person name="Labrenz M."/>
            <person name="Spormann A.M."/>
            <person name="Op den Camp H."/>
            <person name="Overmann J."/>
            <person name="Amann R."/>
            <person name="Jetten M.S.M."/>
            <person name="Mascher T."/>
            <person name="Medema M.H."/>
            <person name="Devos D.P."/>
            <person name="Kaster A.-K."/>
            <person name="Ovreas L."/>
            <person name="Rohde M."/>
            <person name="Galperin M.Y."/>
            <person name="Jogler C."/>
        </authorList>
    </citation>
    <scope>NUCLEOTIDE SEQUENCE [LARGE SCALE GENOMIC DNA]</scope>
    <source>
        <strain evidence="1 2">V202</strain>
    </source>
</reference>
<keyword evidence="2" id="KW-1185">Reference proteome</keyword>
<dbReference type="OrthoDB" id="272395at2"/>
<dbReference type="Proteomes" id="UP000318384">
    <property type="component" value="Chromosome"/>
</dbReference>
<organism evidence="1 2">
    <name type="scientific">Gimesia aquarii</name>
    <dbReference type="NCBI Taxonomy" id="2527964"/>
    <lineage>
        <taxon>Bacteria</taxon>
        <taxon>Pseudomonadati</taxon>
        <taxon>Planctomycetota</taxon>
        <taxon>Planctomycetia</taxon>
        <taxon>Planctomycetales</taxon>
        <taxon>Planctomycetaceae</taxon>
        <taxon>Gimesia</taxon>
    </lineage>
</organism>
<dbReference type="InterPro" id="IPR036380">
    <property type="entry name" value="Isochorismatase-like_sf"/>
</dbReference>
<evidence type="ECO:0000313" key="2">
    <source>
        <dbReference type="Proteomes" id="UP000318384"/>
    </source>
</evidence>
<dbReference type="Gene3D" id="3.40.50.850">
    <property type="entry name" value="Isochorismatase-like"/>
    <property type="match status" value="1"/>
</dbReference>
<dbReference type="RefSeq" id="WP_145171277.1">
    <property type="nucleotide sequence ID" value="NZ_CP037422.1"/>
</dbReference>
<dbReference type="AlphaFoldDB" id="A0A517WQ47"/>
<accession>A0A517WQ47</accession>
<sequence length="313" mass="35311">MKTVSDQQRRHFLSTVFQSSVAGFLFPSLSTFANEAKKESSRSIPPVPGKFRINLRKRTAKKPATASVEQAEWNASETAIIICDMWADHPCKMAAQRVDRMAPKMNQVISQARDHGVAIIHAPSGGIQLYEETPFRDRIKKAKPAKPPVPIQGWCYLNPEKEPPLPVDDTIKRSTESSIRGCDDPIADYKKNTDRHQHPAIKIIGYDVISANGQEIFNFIEQEQRKNIVIMGVHTNMCVLGRPFGIRQMKYLGKNVVLCRDLTDALYDPRDRPYVSHTRGTEMIIEHIESHWCPSILGRDLTKVIPGSNNPDS</sequence>
<gene>
    <name evidence="1" type="ORF">V202x_07340</name>
</gene>